<evidence type="ECO:0000256" key="3">
    <source>
        <dbReference type="ARBA" id="ARBA00022989"/>
    </source>
</evidence>
<dbReference type="PANTHER" id="PTHR24064">
    <property type="entry name" value="SOLUTE CARRIER FAMILY 22 MEMBER"/>
    <property type="match status" value="1"/>
</dbReference>
<organism evidence="6 7">
    <name type="scientific">Tegillarca granosa</name>
    <name type="common">Malaysian cockle</name>
    <name type="synonym">Anadara granosa</name>
    <dbReference type="NCBI Taxonomy" id="220873"/>
    <lineage>
        <taxon>Eukaryota</taxon>
        <taxon>Metazoa</taxon>
        <taxon>Spiralia</taxon>
        <taxon>Lophotrochozoa</taxon>
        <taxon>Mollusca</taxon>
        <taxon>Bivalvia</taxon>
        <taxon>Autobranchia</taxon>
        <taxon>Pteriomorphia</taxon>
        <taxon>Arcoida</taxon>
        <taxon>Arcoidea</taxon>
        <taxon>Arcidae</taxon>
        <taxon>Tegillarca</taxon>
    </lineage>
</organism>
<evidence type="ECO:0000256" key="1">
    <source>
        <dbReference type="ARBA" id="ARBA00004141"/>
    </source>
</evidence>
<keyword evidence="2 5" id="KW-0812">Transmembrane</keyword>
<dbReference type="SUPFAM" id="SSF103473">
    <property type="entry name" value="MFS general substrate transporter"/>
    <property type="match status" value="1"/>
</dbReference>
<feature type="transmembrane region" description="Helical" evidence="5">
    <location>
        <begin position="145"/>
        <end position="168"/>
    </location>
</feature>
<reference evidence="6 7" key="1">
    <citation type="submission" date="2022-12" db="EMBL/GenBank/DDBJ databases">
        <title>Chromosome-level genome of Tegillarca granosa.</title>
        <authorList>
            <person name="Kim J."/>
        </authorList>
    </citation>
    <scope>NUCLEOTIDE SEQUENCE [LARGE SCALE GENOMIC DNA]</scope>
    <source>
        <strain evidence="6">Teg-2019</strain>
        <tissue evidence="6">Adductor muscle</tissue>
    </source>
</reference>
<keyword evidence="4 5" id="KW-0472">Membrane</keyword>
<evidence type="ECO:0000256" key="4">
    <source>
        <dbReference type="ARBA" id="ARBA00023136"/>
    </source>
</evidence>
<evidence type="ECO:0000256" key="5">
    <source>
        <dbReference type="SAM" id="Phobius"/>
    </source>
</evidence>
<dbReference type="EMBL" id="JARBDR010000141">
    <property type="protein sequence ID" value="KAJ8319740.1"/>
    <property type="molecule type" value="Genomic_DNA"/>
</dbReference>
<comment type="subcellular location">
    <subcellularLocation>
        <location evidence="1">Membrane</location>
        <topology evidence="1">Multi-pass membrane protein</topology>
    </subcellularLocation>
</comment>
<keyword evidence="3 5" id="KW-1133">Transmembrane helix</keyword>
<name>A0ABQ9FVH1_TEGGR</name>
<evidence type="ECO:0000313" key="7">
    <source>
        <dbReference type="Proteomes" id="UP001217089"/>
    </source>
</evidence>
<feature type="transmembrane region" description="Helical" evidence="5">
    <location>
        <begin position="112"/>
        <end position="133"/>
    </location>
</feature>
<dbReference type="Proteomes" id="UP001217089">
    <property type="component" value="Unassembled WGS sequence"/>
</dbReference>
<dbReference type="InterPro" id="IPR036259">
    <property type="entry name" value="MFS_trans_sf"/>
</dbReference>
<sequence>MAAAEKVIKRAAKWNKKDDSKPLELLEQVKQNMADEQQENENISSRVNRDFIKVDSGEVSDSSSIQRYTILDLFRNRYLIKLSCIIWYTWCVNSLTYYGLFLTSSTFAGDRFLNYFLSCLVELPSAFVFWSIINRFVVDSSGATSTASTVFSLIGKFAVTGSWTTIYLSTPELYPTNLRNAAFGMASAAARIGGMIAPYSSLLASRIQWGPGVVFGSCCVIVTFLTLFLPETRKEELPRSLNDVVVMCKRKGKNKA</sequence>
<keyword evidence="7" id="KW-1185">Reference proteome</keyword>
<gene>
    <name evidence="6" type="ORF">KUTeg_001327</name>
</gene>
<dbReference type="Gene3D" id="1.20.1250.20">
    <property type="entry name" value="MFS general substrate transporter like domains"/>
    <property type="match status" value="1"/>
</dbReference>
<proteinExistence type="predicted"/>
<accession>A0ABQ9FVH1</accession>
<comment type="caution">
    <text evidence="6">The sequence shown here is derived from an EMBL/GenBank/DDBJ whole genome shotgun (WGS) entry which is preliminary data.</text>
</comment>
<feature type="transmembrane region" description="Helical" evidence="5">
    <location>
        <begin position="209"/>
        <end position="229"/>
    </location>
</feature>
<feature type="transmembrane region" description="Helical" evidence="5">
    <location>
        <begin position="78"/>
        <end position="100"/>
    </location>
</feature>
<evidence type="ECO:0000256" key="2">
    <source>
        <dbReference type="ARBA" id="ARBA00022692"/>
    </source>
</evidence>
<evidence type="ECO:0000313" key="6">
    <source>
        <dbReference type="EMBL" id="KAJ8319740.1"/>
    </source>
</evidence>
<protein>
    <submittedName>
        <fullName evidence="6">Uncharacterized protein</fullName>
    </submittedName>
</protein>